<dbReference type="GO" id="GO:0005524">
    <property type="term" value="F:ATP binding"/>
    <property type="evidence" value="ECO:0007669"/>
    <property type="project" value="UniProtKB-KW"/>
</dbReference>
<evidence type="ECO:0000256" key="4">
    <source>
        <dbReference type="ARBA" id="ARBA00022701"/>
    </source>
</evidence>
<feature type="domain" description="Dynein heavy chain coiled coil stalk" evidence="15">
    <location>
        <begin position="431"/>
        <end position="705"/>
    </location>
</feature>
<feature type="domain" description="Dynein heavy chain AAA module D4" evidence="16">
    <location>
        <begin position="216"/>
        <end position="426"/>
    </location>
</feature>
<evidence type="ECO:0000259" key="14">
    <source>
        <dbReference type="Pfam" id="PF03028"/>
    </source>
</evidence>
<evidence type="ECO:0000259" key="16">
    <source>
        <dbReference type="Pfam" id="PF12780"/>
    </source>
</evidence>
<proteinExistence type="inferred from homology"/>
<evidence type="ECO:0000259" key="15">
    <source>
        <dbReference type="Pfam" id="PF12777"/>
    </source>
</evidence>
<dbReference type="InterPro" id="IPR041228">
    <property type="entry name" value="Dynein_C"/>
</dbReference>
<dbReference type="Gene3D" id="6.10.140.1060">
    <property type="match status" value="1"/>
</dbReference>
<dbReference type="Pfam" id="PF03028">
    <property type="entry name" value="Dynein_heavy"/>
    <property type="match status" value="1"/>
</dbReference>
<evidence type="ECO:0000256" key="6">
    <source>
        <dbReference type="ARBA" id="ARBA00022840"/>
    </source>
</evidence>
<evidence type="ECO:0000259" key="17">
    <source>
        <dbReference type="Pfam" id="PF12781"/>
    </source>
</evidence>
<comment type="similarity">
    <text evidence="2">Belongs to the dynein heavy chain family.</text>
</comment>
<sequence length="1521" mass="173825">MLLDVTLAAACSPPGGGRNPVSPRLFQHFSMFTIPSPTEMSLKQMFLAIINGFLLDFSRNARTLAEPIVNSAVELYFRMSSDLLPTPAKSHYVFNLRDLSKVVQGILQADAGIFREKIQNVRLFIHETQRVFHDRLINNEDKLFFHKLMAEIVYQTFNENFDPHSFIKDPLLFGNFMKMGCPPEEKFYEEISDMNKLQHVLGEYLDDLNLTSPKEMRLVFFMDAMEHITRLVRMIQQERGNALLVGVGGTGKQSLTRLSAHMCNYRCFQIELFRGYDYSSFHDDLKKLYDTAGIQNKPTIFLFTDTQIVVEEFLEDINNMLNSGEVPNLFEPDEYERLIIGCRPGAKEAGIPEVNRDAIYDYCIHCVRNNLHIVLCMSPVGSAFRSRCQMFPSLVNCCTIDWFIEWPKEALLGVAQSFFKTVSLGCSDEIKVQKQVAIDEAKAKTTAEETQAIADDAQRDLNEALPALEVAEKALLALDKNDIAEIRVFTKPPELVQTVLEAVAILLGNKTDWASCKAMLADTNFLKKMYEYDKENVPAAKLAKVRKYTSMPSFVPDVVAKVSKACKTLVLWVRAIDVYSAVAKQVEPKKQALAEAQDILNEVLSVLKAKQDQLAEVEKQIKNLQAVFDKSMAEKKSLERNMAVTAARLKRSSKLTTADEQVRWEESVANFDVQLKNVVGDVFIAAACVAYYGAFTSTYRQKLVEGWTKRLIELQIPATENMTLVSVLADIYEIRQWNADGLPRDAVSIENAVLVTKGRRWPLMIDPQEQANRWIRNREALNKLKIIKLSNSNFLRTLEACIRAGLPVLMEDVGEALDPALEPVLLKQTFKQGGRVLIRLGDSDIDYDRNFRFYMTTKLSNPHYLPEVCIKVTVIYFTVTKKGLEDQLLSDVVSLERPDLEEQRNELIMRINADKNQLKSIEDKILKLLFESEGNILDNEELINTLNDSKVTSAVIKQRLAESETTEEKISVAREKYRCVAERGSVMYFVVSDMGEVDPMYQFSLKYFKQLFNNTISTSEKSDDLQTRLDICLEETTVCIYKNVSRGLFEKHKLVFSFLLCSEIMKTEGEITPLEWNFFLRGPIGGIEKQNVPKPENTTWLPLNVWKMACEMSDTFEDFRYIHYDLDKTPVWIRLDEGPEVRANPPPERYLYAILDPPEYNDGDLPLPDRVNGNWNDRLTAFQKLMFVKVFREERNCHLAASWMNAMEDIIKNIQETSSLLHSNFRLYLSSMPAKHFPVSVLQNSVKVTNEPPKGIRANLRRAFIDMSTSFFEDHPLGMDWRKIIFGICFFHAVILERKKFGPLGWNITYAFSDSDRECALLNMEMFCKDGYIPWETLIYITGEITYGGRVTDAQDQRCLRTILKFFFRPETLKPKYKYSESGIYYPPLVKTLATVKAYIESLPLIDEPEMFGLHENANIAFQLNETNALLATILDVQPRIVAADGGMSNDDITYELAEAVLDRLIDKLDIERANPNMFTLDAKGRINSLTIVLMQETERFNKLLIIIKFACNAHGSSPRL</sequence>
<keyword evidence="7" id="KW-0243">Dynein</keyword>
<dbReference type="GO" id="GO:0030286">
    <property type="term" value="C:dynein complex"/>
    <property type="evidence" value="ECO:0007669"/>
    <property type="project" value="UniProtKB-KW"/>
</dbReference>
<dbReference type="SUPFAM" id="SSF52540">
    <property type="entry name" value="P-loop containing nucleoside triphosphate hydrolases"/>
    <property type="match status" value="2"/>
</dbReference>
<keyword evidence="11" id="KW-0206">Cytoskeleton</keyword>
<dbReference type="Gene3D" id="3.40.50.300">
    <property type="entry name" value="P-loop containing nucleotide triphosphate hydrolases"/>
    <property type="match status" value="3"/>
</dbReference>
<evidence type="ECO:0000259" key="18">
    <source>
        <dbReference type="Pfam" id="PF17857"/>
    </source>
</evidence>
<dbReference type="FunFam" id="1.10.8.1220:FF:000001">
    <property type="entry name" value="Dynein axonemal heavy chain 5"/>
    <property type="match status" value="1"/>
</dbReference>
<dbReference type="PANTHER" id="PTHR22878">
    <property type="entry name" value="DYNEIN HEAVY CHAIN 6, AXONEMAL-LIKE-RELATED"/>
    <property type="match status" value="1"/>
</dbReference>
<dbReference type="Pfam" id="PF18198">
    <property type="entry name" value="AAA_lid_11"/>
    <property type="match status" value="1"/>
</dbReference>
<dbReference type="GO" id="GO:0051959">
    <property type="term" value="F:dynein light intermediate chain binding"/>
    <property type="evidence" value="ECO:0007669"/>
    <property type="project" value="InterPro"/>
</dbReference>
<dbReference type="Proteomes" id="UP001165740">
    <property type="component" value="Chromosome 14"/>
</dbReference>
<evidence type="ECO:0000256" key="9">
    <source>
        <dbReference type="ARBA" id="ARBA00023069"/>
    </source>
</evidence>
<evidence type="ECO:0000256" key="12">
    <source>
        <dbReference type="ARBA" id="ARBA00023273"/>
    </source>
</evidence>
<evidence type="ECO:0000259" key="19">
    <source>
        <dbReference type="Pfam" id="PF18198"/>
    </source>
</evidence>
<evidence type="ECO:0000256" key="1">
    <source>
        <dbReference type="ARBA" id="ARBA00004430"/>
    </source>
</evidence>
<dbReference type="Pfam" id="PF17857">
    <property type="entry name" value="AAA_lid_1"/>
    <property type="match status" value="1"/>
</dbReference>
<feature type="domain" description="Dynein heavy chain AAA lid" evidence="19">
    <location>
        <begin position="1281"/>
        <end position="1418"/>
    </location>
</feature>
<dbReference type="Gene3D" id="1.20.920.30">
    <property type="match status" value="1"/>
</dbReference>
<dbReference type="FunFam" id="3.40.50.300:FF:000223">
    <property type="entry name" value="Dynein heavy chain 3, axonemal"/>
    <property type="match status" value="1"/>
</dbReference>
<dbReference type="InterPro" id="IPR041658">
    <property type="entry name" value="AAA_lid_11"/>
</dbReference>
<evidence type="ECO:0000313" key="21">
    <source>
        <dbReference type="Proteomes" id="UP001165740"/>
    </source>
</evidence>
<dbReference type="RefSeq" id="XP_055866071.1">
    <property type="nucleotide sequence ID" value="XM_056010096.1"/>
</dbReference>
<dbReference type="FunFam" id="3.40.50.300:FF:002141">
    <property type="entry name" value="Dynein heavy chain"/>
    <property type="match status" value="1"/>
</dbReference>
<dbReference type="InterPro" id="IPR041589">
    <property type="entry name" value="DNAH3_AAA_lid_1"/>
</dbReference>
<dbReference type="GO" id="GO:0005930">
    <property type="term" value="C:axoneme"/>
    <property type="evidence" value="ECO:0007669"/>
    <property type="project" value="UniProtKB-SubCell"/>
</dbReference>
<feature type="domain" description="Dynein heavy chain ATP-binding dynein motor region" evidence="17">
    <location>
        <begin position="735"/>
        <end position="956"/>
    </location>
</feature>
<dbReference type="Gene3D" id="1.10.8.720">
    <property type="entry name" value="Region D6 of dynein motor"/>
    <property type="match status" value="1"/>
</dbReference>
<keyword evidence="3" id="KW-0963">Cytoplasm</keyword>
<dbReference type="Pfam" id="PF12781">
    <property type="entry name" value="AAA_9"/>
    <property type="match status" value="1"/>
</dbReference>
<dbReference type="GO" id="GO:0045505">
    <property type="term" value="F:dynein intermediate chain binding"/>
    <property type="evidence" value="ECO:0007669"/>
    <property type="project" value="InterPro"/>
</dbReference>
<evidence type="ECO:0000313" key="22">
    <source>
        <dbReference type="RefSeq" id="XP_055866071.1"/>
    </source>
</evidence>
<keyword evidence="8 13" id="KW-0175">Coiled coil</keyword>
<dbReference type="Pfam" id="PF12775">
    <property type="entry name" value="AAA_7"/>
    <property type="match status" value="1"/>
</dbReference>
<feature type="domain" description="Dynein heavy chain 3 AAA+ lid" evidence="18">
    <location>
        <begin position="69"/>
        <end position="163"/>
    </location>
</feature>
<dbReference type="GO" id="GO:0007018">
    <property type="term" value="P:microtubule-based movement"/>
    <property type="evidence" value="ECO:0007669"/>
    <property type="project" value="InterPro"/>
</dbReference>
<dbReference type="InterPro" id="IPR027417">
    <property type="entry name" value="P-loop_NTPase"/>
</dbReference>
<evidence type="ECO:0000256" key="3">
    <source>
        <dbReference type="ARBA" id="ARBA00022490"/>
    </source>
</evidence>
<keyword evidence="9" id="KW-0969">Cilium</keyword>
<comment type="subcellular location">
    <subcellularLocation>
        <location evidence="1">Cytoplasm</location>
        <location evidence="1">Cytoskeleton</location>
        <location evidence="1">Cilium axoneme</location>
    </subcellularLocation>
</comment>
<evidence type="ECO:0000256" key="5">
    <source>
        <dbReference type="ARBA" id="ARBA00022741"/>
    </source>
</evidence>
<feature type="domain" description="Dynein heavy chain C-terminal" evidence="20">
    <location>
        <begin position="1425"/>
        <end position="1509"/>
    </location>
</feature>
<keyword evidence="5" id="KW-0547">Nucleotide-binding</keyword>
<keyword evidence="12" id="KW-0966">Cell projection</keyword>
<dbReference type="Gene3D" id="1.20.920.20">
    <property type="match status" value="1"/>
</dbReference>
<dbReference type="InterPro" id="IPR026983">
    <property type="entry name" value="DHC"/>
</dbReference>
<evidence type="ECO:0000256" key="13">
    <source>
        <dbReference type="SAM" id="Coils"/>
    </source>
</evidence>
<dbReference type="GeneID" id="129922789"/>
<dbReference type="GO" id="GO:0008569">
    <property type="term" value="F:minus-end-directed microtubule motor activity"/>
    <property type="evidence" value="ECO:0007669"/>
    <property type="project" value="InterPro"/>
</dbReference>
<dbReference type="Pfam" id="PF12777">
    <property type="entry name" value="MT"/>
    <property type="match status" value="1"/>
</dbReference>
<dbReference type="InterPro" id="IPR042219">
    <property type="entry name" value="AAA_lid_11_sf"/>
</dbReference>
<dbReference type="FunFam" id="1.10.8.720:FF:000007">
    <property type="entry name" value="Dynein axonemal heavy chain 6"/>
    <property type="match status" value="1"/>
</dbReference>
<dbReference type="InterPro" id="IPR024743">
    <property type="entry name" value="Dynein_HC_stalk"/>
</dbReference>
<dbReference type="InterPro" id="IPR004273">
    <property type="entry name" value="Dynein_heavy_D6_P-loop"/>
</dbReference>
<feature type="coiled-coil region" evidence="13">
    <location>
        <begin position="593"/>
        <end position="641"/>
    </location>
</feature>
<accession>A0A9W2YTT6</accession>
<dbReference type="PANTHER" id="PTHR22878:SF68">
    <property type="entry name" value="DYNEIN HEAVY CHAIN 6, AXONEMAL-LIKE"/>
    <property type="match status" value="1"/>
</dbReference>
<keyword evidence="21" id="KW-1185">Reference proteome</keyword>
<dbReference type="Pfam" id="PF18199">
    <property type="entry name" value="Dynein_C"/>
    <property type="match status" value="1"/>
</dbReference>
<organism evidence="21 22">
    <name type="scientific">Biomphalaria glabrata</name>
    <name type="common">Bloodfluke planorb</name>
    <name type="synonym">Freshwater snail</name>
    <dbReference type="NCBI Taxonomy" id="6526"/>
    <lineage>
        <taxon>Eukaryota</taxon>
        <taxon>Metazoa</taxon>
        <taxon>Spiralia</taxon>
        <taxon>Lophotrochozoa</taxon>
        <taxon>Mollusca</taxon>
        <taxon>Gastropoda</taxon>
        <taxon>Heterobranchia</taxon>
        <taxon>Euthyneura</taxon>
        <taxon>Panpulmonata</taxon>
        <taxon>Hygrophila</taxon>
        <taxon>Lymnaeoidea</taxon>
        <taxon>Planorbidae</taxon>
        <taxon>Biomphalaria</taxon>
    </lineage>
</organism>
<name>A0A9W2YTT6_BIOGL</name>
<evidence type="ECO:0000259" key="20">
    <source>
        <dbReference type="Pfam" id="PF18199"/>
    </source>
</evidence>
<keyword evidence="6" id="KW-0067">ATP-binding</keyword>
<evidence type="ECO:0000256" key="11">
    <source>
        <dbReference type="ARBA" id="ARBA00023212"/>
    </source>
</evidence>
<evidence type="ECO:0000256" key="10">
    <source>
        <dbReference type="ARBA" id="ARBA00023175"/>
    </source>
</evidence>
<feature type="domain" description="Dynein heavy chain region D6 P-loop" evidence="14">
    <location>
        <begin position="1195"/>
        <end position="1249"/>
    </location>
</feature>
<evidence type="ECO:0000256" key="8">
    <source>
        <dbReference type="ARBA" id="ARBA00023054"/>
    </source>
</evidence>
<protein>
    <submittedName>
        <fullName evidence="22">Dynein axonemal heavy chain 6-like isoform X1</fullName>
    </submittedName>
</protein>
<dbReference type="GO" id="GO:0005874">
    <property type="term" value="C:microtubule"/>
    <property type="evidence" value="ECO:0007669"/>
    <property type="project" value="UniProtKB-KW"/>
</dbReference>
<dbReference type="InterPro" id="IPR035706">
    <property type="entry name" value="AAA_9"/>
</dbReference>
<gene>
    <name evidence="22" type="primary">LOC129922789</name>
</gene>
<keyword evidence="10" id="KW-0505">Motor protein</keyword>
<dbReference type="FunFam" id="1.20.920.30:FF:000005">
    <property type="entry name" value="Dynein, axonemal, heavy chain 2"/>
    <property type="match status" value="1"/>
</dbReference>
<dbReference type="Pfam" id="PF12780">
    <property type="entry name" value="AAA_8"/>
    <property type="match status" value="1"/>
</dbReference>
<evidence type="ECO:0000256" key="2">
    <source>
        <dbReference type="ARBA" id="ARBA00008887"/>
    </source>
</evidence>
<evidence type="ECO:0000256" key="7">
    <source>
        <dbReference type="ARBA" id="ARBA00023017"/>
    </source>
</evidence>
<reference evidence="22" key="1">
    <citation type="submission" date="2025-08" db="UniProtKB">
        <authorList>
            <consortium name="RefSeq"/>
        </authorList>
    </citation>
    <scope>IDENTIFICATION</scope>
</reference>
<dbReference type="Gene3D" id="1.10.8.1220">
    <property type="match status" value="1"/>
</dbReference>
<dbReference type="InterPro" id="IPR024317">
    <property type="entry name" value="Dynein_heavy_chain_D4_dom"/>
</dbReference>
<dbReference type="OMA" id="QHKLVYS"/>
<dbReference type="OrthoDB" id="10251809at2759"/>
<keyword evidence="4" id="KW-0493">Microtubule</keyword>